<proteinExistence type="predicted"/>
<dbReference type="OrthoDB" id="1144836at2"/>
<dbReference type="KEGG" id="gfl:GRFL_1909"/>
<reference evidence="1 2" key="1">
    <citation type="submission" date="2016-07" db="EMBL/GenBank/DDBJ databases">
        <title>Multi-omics approach to identify versatile polysaccharide utilization systems of a marine flavobacterium Gramella flava.</title>
        <authorList>
            <person name="Tang K."/>
        </authorList>
    </citation>
    <scope>NUCLEOTIDE SEQUENCE [LARGE SCALE GENOMIC DNA]</scope>
    <source>
        <strain evidence="1 2">JLT2011</strain>
    </source>
</reference>
<sequence length="189" mass="20694">MTFNGMKSAVCALMIGSLAVSCSKDSEAVMTEEIKVSNATAINRADLIGSWDLTRMLADAPVDLDENGTSSANLLDETNCFNTMSITFNNDGTFNSNNATMTFEGGTTADRFECIADRQDSGSWEVSQDTLVLTMKINADTFTHKKALDMTSNTFSFDVNKLESEQYVNDPGDTQASGIRILELEYTRR</sequence>
<dbReference type="InterPro" id="IPR032168">
    <property type="entry name" value="DUF5004"/>
</dbReference>
<evidence type="ECO:0000313" key="2">
    <source>
        <dbReference type="Proteomes" id="UP000186230"/>
    </source>
</evidence>
<dbReference type="Pfam" id="PF16395">
    <property type="entry name" value="DUF5004"/>
    <property type="match status" value="1"/>
</dbReference>
<name>A0A1L7I623_9FLAO</name>
<dbReference type="PROSITE" id="PS51257">
    <property type="entry name" value="PROKAR_LIPOPROTEIN"/>
    <property type="match status" value="1"/>
</dbReference>
<dbReference type="AlphaFoldDB" id="A0A1L7I623"/>
<dbReference type="Proteomes" id="UP000186230">
    <property type="component" value="Chromosome"/>
</dbReference>
<keyword evidence="2" id="KW-1185">Reference proteome</keyword>
<evidence type="ECO:0000313" key="1">
    <source>
        <dbReference type="EMBL" id="APU68633.1"/>
    </source>
</evidence>
<accession>A0A1L7I623</accession>
<protein>
    <submittedName>
        <fullName evidence="1">Uncharacterized protein</fullName>
    </submittedName>
</protein>
<dbReference type="EMBL" id="CP016359">
    <property type="protein sequence ID" value="APU68633.1"/>
    <property type="molecule type" value="Genomic_DNA"/>
</dbReference>
<gene>
    <name evidence="1" type="ORF">GRFL_1909</name>
</gene>
<dbReference type="RefSeq" id="WP_083644375.1">
    <property type="nucleotide sequence ID" value="NZ_AMRU01000012.1"/>
</dbReference>
<organism evidence="1 2">
    <name type="scientific">Christiangramia flava JLT2011</name>
    <dbReference type="NCBI Taxonomy" id="1229726"/>
    <lineage>
        <taxon>Bacteria</taxon>
        <taxon>Pseudomonadati</taxon>
        <taxon>Bacteroidota</taxon>
        <taxon>Flavobacteriia</taxon>
        <taxon>Flavobacteriales</taxon>
        <taxon>Flavobacteriaceae</taxon>
        <taxon>Christiangramia</taxon>
    </lineage>
</organism>